<evidence type="ECO:0000256" key="4">
    <source>
        <dbReference type="ARBA" id="ARBA00022692"/>
    </source>
</evidence>
<feature type="transmembrane region" description="Helical" evidence="8">
    <location>
        <begin position="381"/>
        <end position="406"/>
    </location>
</feature>
<keyword evidence="4 8" id="KW-0812">Transmembrane</keyword>
<dbReference type="InterPro" id="IPR004299">
    <property type="entry name" value="MBOAT_fam"/>
</dbReference>
<feature type="transmembrane region" description="Helical" evidence="8">
    <location>
        <begin position="337"/>
        <end position="361"/>
    </location>
</feature>
<gene>
    <name evidence="9" type="ORF">SAMN04487834_103125</name>
</gene>
<keyword evidence="5 8" id="KW-1133">Transmembrane helix</keyword>
<dbReference type="InterPro" id="IPR028362">
    <property type="entry name" value="AlgI"/>
</dbReference>
<protein>
    <submittedName>
        <fullName evidence="9">Alginate O-acetyltransferase complex protein AlgI</fullName>
    </submittedName>
</protein>
<sequence>MAFNTITFLFFFFPVTLLLFFLTPKKYRQYTLLITSFIFYCWGDTKNLIFILFSALFSYLSAIEIENLQKENKDKENKIVFITTIIAHIGLLAFFKYAGLMSMPLGISFYTFSVLSYIFDVYYGKCGAENNILNYLLYVSFFPKVISGPIIQFHDFKNQLANRIVTRRGVVEGTQLFMLGLFKKVLLADQLGMAYSSFAQTDTVVGSYFTVISYGLQLYFDFSGYSDMAIGLASIFGFHFGKNFDEPYTSHSISEFWRRWHISLGAWFRDYVYIPLGGNRVDTKRHIMNLLVVWLLTGIWHGNTLGFIIWGLYHGFFVIGEKYFFHDLHQRIKPGLQVALTNIIVFIGWIFFFSPTISDAFGLTGRLLGIHASGFISRQTIYYLLGNGLIVIAGILCCMPVIINGYKKIFMMNKKRMIFHLIFQVILLIICIAYMIGSTYSSFLYFAF</sequence>
<evidence type="ECO:0000313" key="10">
    <source>
        <dbReference type="Proteomes" id="UP000183028"/>
    </source>
</evidence>
<keyword evidence="7" id="KW-0012">Acyltransferase</keyword>
<feature type="transmembrane region" description="Helical" evidence="8">
    <location>
        <begin position="418"/>
        <end position="436"/>
    </location>
</feature>
<evidence type="ECO:0000313" key="9">
    <source>
        <dbReference type="EMBL" id="SEI88599.1"/>
    </source>
</evidence>
<keyword evidence="7 9" id="KW-0808">Transferase</keyword>
<dbReference type="PANTHER" id="PTHR13285:SF18">
    <property type="entry name" value="PROTEIN-CYSTEINE N-PALMITOYLTRANSFERASE RASP"/>
    <property type="match status" value="1"/>
</dbReference>
<dbReference type="PIRSF" id="PIRSF016636">
    <property type="entry name" value="AlgI_DltB"/>
    <property type="match status" value="1"/>
</dbReference>
<feature type="transmembrane region" description="Helical" evidence="8">
    <location>
        <begin position="79"/>
        <end position="98"/>
    </location>
</feature>
<keyword evidence="10" id="KW-1185">Reference proteome</keyword>
<evidence type="ECO:0000256" key="3">
    <source>
        <dbReference type="ARBA" id="ARBA00022475"/>
    </source>
</evidence>
<evidence type="ECO:0000256" key="2">
    <source>
        <dbReference type="ARBA" id="ARBA00010323"/>
    </source>
</evidence>
<reference evidence="10" key="1">
    <citation type="submission" date="2016-10" db="EMBL/GenBank/DDBJ databases">
        <authorList>
            <person name="Varghese N."/>
        </authorList>
    </citation>
    <scope>NUCLEOTIDE SEQUENCE [LARGE SCALE GENOMIC DNA]</scope>
    <source>
        <strain evidence="10">DSM 20406</strain>
    </source>
</reference>
<keyword evidence="6 7" id="KW-0472">Membrane</keyword>
<dbReference type="InterPro" id="IPR024194">
    <property type="entry name" value="Ac/AlaTfrase_AlgI/DltB"/>
</dbReference>
<evidence type="ECO:0000256" key="6">
    <source>
        <dbReference type="ARBA" id="ARBA00023136"/>
    </source>
</evidence>
<evidence type="ECO:0000256" key="5">
    <source>
        <dbReference type="ARBA" id="ARBA00022989"/>
    </source>
</evidence>
<organism evidence="9 10">
    <name type="scientific">Sharpea azabuensis</name>
    <dbReference type="NCBI Taxonomy" id="322505"/>
    <lineage>
        <taxon>Bacteria</taxon>
        <taxon>Bacillati</taxon>
        <taxon>Bacillota</taxon>
        <taxon>Erysipelotrichia</taxon>
        <taxon>Erysipelotrichales</taxon>
        <taxon>Coprobacillaceae</taxon>
        <taxon>Sharpea</taxon>
    </lineage>
</organism>
<feature type="transmembrane region" description="Helical" evidence="8">
    <location>
        <begin position="135"/>
        <end position="153"/>
    </location>
</feature>
<dbReference type="InterPro" id="IPR051085">
    <property type="entry name" value="MB_O-acyltransferase"/>
</dbReference>
<feature type="transmembrane region" description="Helical" evidence="8">
    <location>
        <begin position="105"/>
        <end position="123"/>
    </location>
</feature>
<dbReference type="PANTHER" id="PTHR13285">
    <property type="entry name" value="ACYLTRANSFERASE"/>
    <property type="match status" value="1"/>
</dbReference>
<evidence type="ECO:0000256" key="1">
    <source>
        <dbReference type="ARBA" id="ARBA00004651"/>
    </source>
</evidence>
<evidence type="ECO:0000256" key="8">
    <source>
        <dbReference type="SAM" id="Phobius"/>
    </source>
</evidence>
<evidence type="ECO:0000256" key="7">
    <source>
        <dbReference type="PIRNR" id="PIRNR016636"/>
    </source>
</evidence>
<dbReference type="EMBL" id="FNYK01000031">
    <property type="protein sequence ID" value="SEI88599.1"/>
    <property type="molecule type" value="Genomic_DNA"/>
</dbReference>
<dbReference type="RefSeq" id="WP_074732234.1">
    <property type="nucleotide sequence ID" value="NZ_CACVTN010000070.1"/>
</dbReference>
<dbReference type="GO" id="GO:0005886">
    <property type="term" value="C:plasma membrane"/>
    <property type="evidence" value="ECO:0007669"/>
    <property type="project" value="UniProtKB-SubCell"/>
</dbReference>
<dbReference type="GO" id="GO:0042121">
    <property type="term" value="P:alginic acid biosynthetic process"/>
    <property type="evidence" value="ECO:0007669"/>
    <property type="project" value="InterPro"/>
</dbReference>
<dbReference type="OrthoDB" id="9805788at2"/>
<feature type="transmembrane region" description="Helical" evidence="8">
    <location>
        <begin position="286"/>
        <end position="301"/>
    </location>
</feature>
<dbReference type="AlphaFoldDB" id="A0A1H6U8C3"/>
<feature type="transmembrane region" description="Helical" evidence="8">
    <location>
        <begin position="6"/>
        <end position="23"/>
    </location>
</feature>
<proteinExistence type="inferred from homology"/>
<comment type="subcellular location">
    <subcellularLocation>
        <location evidence="1">Cell membrane</location>
        <topology evidence="1">Multi-pass membrane protein</topology>
    </subcellularLocation>
</comment>
<dbReference type="GO" id="GO:0016746">
    <property type="term" value="F:acyltransferase activity"/>
    <property type="evidence" value="ECO:0007669"/>
    <property type="project" value="UniProtKB-KW"/>
</dbReference>
<keyword evidence="3 7" id="KW-1003">Cell membrane</keyword>
<comment type="similarity">
    <text evidence="2 7">Belongs to the membrane-bound acyltransferase family.</text>
</comment>
<dbReference type="eggNOG" id="COG1696">
    <property type="taxonomic scope" value="Bacteria"/>
</dbReference>
<dbReference type="Proteomes" id="UP000183028">
    <property type="component" value="Unassembled WGS sequence"/>
</dbReference>
<accession>A0A1H6U8C3</accession>
<name>A0A1H6U8C3_9FIRM</name>
<dbReference type="Pfam" id="PF03062">
    <property type="entry name" value="MBOAT"/>
    <property type="match status" value="1"/>
</dbReference>
<dbReference type="STRING" id="322505.SAMN04487836_10387"/>
<dbReference type="PIRSF" id="PIRSF500217">
    <property type="entry name" value="AlgI"/>
    <property type="match status" value="1"/>
</dbReference>